<feature type="region of interest" description="Disordered" evidence="1">
    <location>
        <begin position="99"/>
        <end position="123"/>
    </location>
</feature>
<proteinExistence type="predicted"/>
<reference evidence="2" key="1">
    <citation type="submission" date="2021-09" db="EMBL/GenBank/DDBJ databases">
        <title>The genome of Mauremys mutica provides insights into the evolution of semi-aquatic lifestyle.</title>
        <authorList>
            <person name="Gong S."/>
            <person name="Gao Y."/>
        </authorList>
    </citation>
    <scope>NUCLEOTIDE SEQUENCE</scope>
    <source>
        <strain evidence="2">MM-2020</strain>
        <tissue evidence="2">Muscle</tissue>
    </source>
</reference>
<dbReference type="EMBL" id="JAHDVG010000475">
    <property type="protein sequence ID" value="KAH1176536.1"/>
    <property type="molecule type" value="Genomic_DNA"/>
</dbReference>
<protein>
    <submittedName>
        <fullName evidence="2">Uncharacterized protein</fullName>
    </submittedName>
</protein>
<accession>A0A9D4B176</accession>
<dbReference type="AlphaFoldDB" id="A0A9D4B176"/>
<evidence type="ECO:0000256" key="1">
    <source>
        <dbReference type="SAM" id="MobiDB-lite"/>
    </source>
</evidence>
<comment type="caution">
    <text evidence="2">The sequence shown here is derived from an EMBL/GenBank/DDBJ whole genome shotgun (WGS) entry which is preliminary data.</text>
</comment>
<evidence type="ECO:0000313" key="2">
    <source>
        <dbReference type="EMBL" id="KAH1176536.1"/>
    </source>
</evidence>
<gene>
    <name evidence="2" type="ORF">KIL84_021270</name>
</gene>
<dbReference type="Proteomes" id="UP000827986">
    <property type="component" value="Unassembled WGS sequence"/>
</dbReference>
<sequence length="123" mass="13104">MGGSQESLATLENAGLCHVPQFTYMRNGEDMARFSKELSVQQLPLLARGWWGGEELLRGPDVLRLKPLSLPAASSATESGPRSVSGCFPRPAYRHLLAGVGQSKQGARTAPGNGSGREETPVI</sequence>
<name>A0A9D4B176_9SAUR</name>
<evidence type="ECO:0000313" key="3">
    <source>
        <dbReference type="Proteomes" id="UP000827986"/>
    </source>
</evidence>
<organism evidence="2 3">
    <name type="scientific">Mauremys mutica</name>
    <name type="common">yellowpond turtle</name>
    <dbReference type="NCBI Taxonomy" id="74926"/>
    <lineage>
        <taxon>Eukaryota</taxon>
        <taxon>Metazoa</taxon>
        <taxon>Chordata</taxon>
        <taxon>Craniata</taxon>
        <taxon>Vertebrata</taxon>
        <taxon>Euteleostomi</taxon>
        <taxon>Archelosauria</taxon>
        <taxon>Testudinata</taxon>
        <taxon>Testudines</taxon>
        <taxon>Cryptodira</taxon>
        <taxon>Durocryptodira</taxon>
        <taxon>Testudinoidea</taxon>
        <taxon>Geoemydidae</taxon>
        <taxon>Geoemydinae</taxon>
        <taxon>Mauremys</taxon>
    </lineage>
</organism>
<keyword evidence="3" id="KW-1185">Reference proteome</keyword>